<evidence type="ECO:0000256" key="2">
    <source>
        <dbReference type="ARBA" id="ARBA00022448"/>
    </source>
</evidence>
<comment type="similarity">
    <text evidence="1">Belongs to the MOG1 family.</text>
</comment>
<dbReference type="GO" id="GO:0006606">
    <property type="term" value="P:protein import into nucleus"/>
    <property type="evidence" value="ECO:0007669"/>
    <property type="project" value="TreeGrafter"/>
</dbReference>
<keyword evidence="5" id="KW-1185">Reference proteome</keyword>
<proteinExistence type="inferred from homology"/>
<reference evidence="4" key="1">
    <citation type="submission" date="2014-03" db="EMBL/GenBank/DDBJ databases">
        <authorList>
            <person name="Casaregola S."/>
        </authorList>
    </citation>
    <scope>NUCLEOTIDE SEQUENCE [LARGE SCALE GENOMIC DNA]</scope>
    <source>
        <strain evidence="4">CLIB 918</strain>
    </source>
</reference>
<dbReference type="InterPro" id="IPR007681">
    <property type="entry name" value="Mog1"/>
</dbReference>
<dbReference type="GO" id="GO:0031267">
    <property type="term" value="F:small GTPase binding"/>
    <property type="evidence" value="ECO:0007669"/>
    <property type="project" value="TreeGrafter"/>
</dbReference>
<protein>
    <submittedName>
        <fullName evidence="4">Similar to Saccharomyces cerevisiae YJR074W MOG1 Conserved nuclear protein that interacts with GTP-Gsp1p</fullName>
    </submittedName>
</protein>
<keyword evidence="3" id="KW-0653">Protein transport</keyword>
<name>A0A0J9XG85_GEOCN</name>
<accession>A0A0J9XG85</accession>
<dbReference type="GO" id="GO:0005634">
    <property type="term" value="C:nucleus"/>
    <property type="evidence" value="ECO:0007669"/>
    <property type="project" value="TreeGrafter"/>
</dbReference>
<dbReference type="STRING" id="1173061.A0A0J9XG85"/>
<sequence>MATTELYGGAITAAIPAGFVDASMFREIPDTQEVYVSQTVDDSILVDLMEAVEGSSGDEILNIHLKEIAEINNVTNYEYSRIFSKEVPVAKIGQGTVGYVTISIEPARKWGREAQLENSADNLPAPLLVIILAAVRLERVSTDLLVTFNTPIVSKADYDRLVSGSIENFPERVQNGLAFVEQFLKTVEVKDWSLFGEH</sequence>
<dbReference type="PANTHER" id="PTHR15837:SF0">
    <property type="entry name" value="RAN GUANINE NUCLEOTIDE RELEASE FACTOR"/>
    <property type="match status" value="1"/>
</dbReference>
<dbReference type="PANTHER" id="PTHR15837">
    <property type="entry name" value="RAN GUANINE NUCLEOTIDE RELEASE FACTOR"/>
    <property type="match status" value="1"/>
</dbReference>
<dbReference type="Pfam" id="PF04603">
    <property type="entry name" value="Mog1"/>
    <property type="match status" value="1"/>
</dbReference>
<organism evidence="4 5">
    <name type="scientific">Geotrichum candidum</name>
    <name type="common">Oospora lactis</name>
    <name type="synonym">Dipodascus geotrichum</name>
    <dbReference type="NCBI Taxonomy" id="1173061"/>
    <lineage>
        <taxon>Eukaryota</taxon>
        <taxon>Fungi</taxon>
        <taxon>Dikarya</taxon>
        <taxon>Ascomycota</taxon>
        <taxon>Saccharomycotina</taxon>
        <taxon>Dipodascomycetes</taxon>
        <taxon>Dipodascales</taxon>
        <taxon>Dipodascaceae</taxon>
        <taxon>Geotrichum</taxon>
    </lineage>
</organism>
<gene>
    <name evidence="4" type="ORF">BN980_GECA13s00241g</name>
</gene>
<comment type="caution">
    <text evidence="4">The sequence shown here is derived from an EMBL/GenBank/DDBJ whole genome shotgun (WGS) entry which is preliminary data.</text>
</comment>
<dbReference type="EMBL" id="CCBN010000013">
    <property type="protein sequence ID" value="CDO55921.1"/>
    <property type="molecule type" value="Genomic_DNA"/>
</dbReference>
<evidence type="ECO:0000256" key="1">
    <source>
        <dbReference type="ARBA" id="ARBA00010307"/>
    </source>
</evidence>
<evidence type="ECO:0000313" key="4">
    <source>
        <dbReference type="EMBL" id="CDO55921.1"/>
    </source>
</evidence>
<keyword evidence="2" id="KW-0813">Transport</keyword>
<dbReference type="Proteomes" id="UP000242525">
    <property type="component" value="Unassembled WGS sequence"/>
</dbReference>
<dbReference type="OrthoDB" id="10255285at2759"/>
<evidence type="ECO:0000313" key="5">
    <source>
        <dbReference type="Proteomes" id="UP000242525"/>
    </source>
</evidence>
<evidence type="ECO:0000256" key="3">
    <source>
        <dbReference type="ARBA" id="ARBA00022927"/>
    </source>
</evidence>
<dbReference type="GO" id="GO:0005085">
    <property type="term" value="F:guanyl-nucleotide exchange factor activity"/>
    <property type="evidence" value="ECO:0007669"/>
    <property type="project" value="TreeGrafter"/>
</dbReference>
<dbReference type="SUPFAM" id="SSF55724">
    <property type="entry name" value="Mog1p/PsbP-like"/>
    <property type="match status" value="1"/>
</dbReference>
<dbReference type="AlphaFoldDB" id="A0A0J9XG85"/>
<dbReference type="InterPro" id="IPR016123">
    <property type="entry name" value="Mog1/PsbP_a/b/a-sand"/>
</dbReference>
<dbReference type="Gene3D" id="3.40.1000.10">
    <property type="entry name" value="Mog1/PsbP, alpha/beta/alpha sandwich"/>
    <property type="match status" value="1"/>
</dbReference>